<dbReference type="GO" id="GO:0008270">
    <property type="term" value="F:zinc ion binding"/>
    <property type="evidence" value="ECO:0007669"/>
    <property type="project" value="UniProtKB-KW"/>
</dbReference>
<dbReference type="GO" id="GO:0043565">
    <property type="term" value="F:sequence-specific DNA binding"/>
    <property type="evidence" value="ECO:0007669"/>
    <property type="project" value="InterPro"/>
</dbReference>
<keyword evidence="2 8" id="KW-0863">Zinc-finger</keyword>
<dbReference type="PROSITE" id="PS50114">
    <property type="entry name" value="GATA_ZN_FINGER_2"/>
    <property type="match status" value="1"/>
</dbReference>
<keyword evidence="4" id="KW-0805">Transcription regulation</keyword>
<keyword evidence="3" id="KW-0862">Zinc</keyword>
<evidence type="ECO:0000256" key="1">
    <source>
        <dbReference type="ARBA" id="ARBA00022723"/>
    </source>
</evidence>
<evidence type="ECO:0000256" key="5">
    <source>
        <dbReference type="ARBA" id="ARBA00023125"/>
    </source>
</evidence>
<evidence type="ECO:0000256" key="8">
    <source>
        <dbReference type="PROSITE-ProRule" id="PRU00094"/>
    </source>
</evidence>
<organism evidence="11 12">
    <name type="scientific">Sphenostylis stenocarpa</name>
    <dbReference type="NCBI Taxonomy" id="92480"/>
    <lineage>
        <taxon>Eukaryota</taxon>
        <taxon>Viridiplantae</taxon>
        <taxon>Streptophyta</taxon>
        <taxon>Embryophyta</taxon>
        <taxon>Tracheophyta</taxon>
        <taxon>Spermatophyta</taxon>
        <taxon>Magnoliopsida</taxon>
        <taxon>eudicotyledons</taxon>
        <taxon>Gunneridae</taxon>
        <taxon>Pentapetalae</taxon>
        <taxon>rosids</taxon>
        <taxon>fabids</taxon>
        <taxon>Fabales</taxon>
        <taxon>Fabaceae</taxon>
        <taxon>Papilionoideae</taxon>
        <taxon>50 kb inversion clade</taxon>
        <taxon>NPAAA clade</taxon>
        <taxon>indigoferoid/millettioid clade</taxon>
        <taxon>Phaseoleae</taxon>
        <taxon>Sphenostylis</taxon>
    </lineage>
</organism>
<dbReference type="EMBL" id="OY731400">
    <property type="protein sequence ID" value="CAJ1942557.1"/>
    <property type="molecule type" value="Genomic_DNA"/>
</dbReference>
<accession>A0AA86SBR0</accession>
<keyword evidence="1" id="KW-0479">Metal-binding</keyword>
<dbReference type="Gene3D" id="3.30.50.10">
    <property type="entry name" value="Erythroid Transcription Factor GATA-1, subunit A"/>
    <property type="match status" value="1"/>
</dbReference>
<dbReference type="AlphaFoldDB" id="A0AA86SBR0"/>
<evidence type="ECO:0000256" key="3">
    <source>
        <dbReference type="ARBA" id="ARBA00022833"/>
    </source>
</evidence>
<dbReference type="GO" id="GO:0006355">
    <property type="term" value="P:regulation of DNA-templated transcription"/>
    <property type="evidence" value="ECO:0007669"/>
    <property type="project" value="InterPro"/>
</dbReference>
<proteinExistence type="inferred from homology"/>
<dbReference type="PANTHER" id="PTHR46813">
    <property type="entry name" value="GATA TRANSCRIPTION FACTOR 18"/>
    <property type="match status" value="1"/>
</dbReference>
<feature type="region of interest" description="Disordered" evidence="9">
    <location>
        <begin position="187"/>
        <end position="214"/>
    </location>
</feature>
<dbReference type="PANTHER" id="PTHR46813:SF16">
    <property type="entry name" value="GATA TRANSCRIPTION FACTOR 18"/>
    <property type="match status" value="1"/>
</dbReference>
<feature type="compositionally biased region" description="Polar residues" evidence="9">
    <location>
        <begin position="233"/>
        <end position="251"/>
    </location>
</feature>
<reference evidence="11" key="1">
    <citation type="submission" date="2023-10" db="EMBL/GenBank/DDBJ databases">
        <authorList>
            <person name="Domelevo Entfellner J.-B."/>
        </authorList>
    </citation>
    <scope>NUCLEOTIDE SEQUENCE</scope>
</reference>
<gene>
    <name evidence="11" type="ORF">AYBTSS11_LOCUS10901</name>
</gene>
<dbReference type="InterPro" id="IPR013088">
    <property type="entry name" value="Znf_NHR/GATA"/>
</dbReference>
<dbReference type="Gramene" id="rna-AYBTSS11_LOCUS10901">
    <property type="protein sequence ID" value="CAJ1942557.1"/>
    <property type="gene ID" value="gene-AYBTSS11_LOCUS10901"/>
</dbReference>
<evidence type="ECO:0000259" key="10">
    <source>
        <dbReference type="PROSITE" id="PS50114"/>
    </source>
</evidence>
<feature type="domain" description="GATA-type" evidence="10">
    <location>
        <begin position="252"/>
        <end position="288"/>
    </location>
</feature>
<feature type="region of interest" description="Disordered" evidence="9">
    <location>
        <begin position="233"/>
        <end position="252"/>
    </location>
</feature>
<protein>
    <recommendedName>
        <fullName evidence="10">GATA-type domain-containing protein</fullName>
    </recommendedName>
</protein>
<comment type="similarity">
    <text evidence="7">Belongs to the type IV zinc-finger family. Class B subfamily.</text>
</comment>
<dbReference type="CDD" id="cd00202">
    <property type="entry name" value="ZnF_GATA"/>
    <property type="match status" value="1"/>
</dbReference>
<evidence type="ECO:0000313" key="12">
    <source>
        <dbReference type="Proteomes" id="UP001189624"/>
    </source>
</evidence>
<evidence type="ECO:0000256" key="7">
    <source>
        <dbReference type="ARBA" id="ARBA00024019"/>
    </source>
</evidence>
<evidence type="ECO:0000256" key="2">
    <source>
        <dbReference type="ARBA" id="ARBA00022771"/>
    </source>
</evidence>
<evidence type="ECO:0000313" key="11">
    <source>
        <dbReference type="EMBL" id="CAJ1942557.1"/>
    </source>
</evidence>
<keyword evidence="6" id="KW-0804">Transcription</keyword>
<dbReference type="SUPFAM" id="SSF57716">
    <property type="entry name" value="Glucocorticoid receptor-like (DNA-binding domain)"/>
    <property type="match status" value="1"/>
</dbReference>
<dbReference type="PROSITE" id="PS00344">
    <property type="entry name" value="GATA_ZN_FINGER_1"/>
    <property type="match status" value="1"/>
</dbReference>
<dbReference type="SMART" id="SM00401">
    <property type="entry name" value="ZnF_GATA"/>
    <property type="match status" value="1"/>
</dbReference>
<dbReference type="InterPro" id="IPR000679">
    <property type="entry name" value="Znf_GATA"/>
</dbReference>
<sequence>MFLNLLIEWGRYSRGGCVGFGHDEATATNTVAPSATAPKKQCWCDGVWIRGMRVLGKRKEREEWEGSYTLRYTTIPFSLGDGSGRDTDTDRGFDVLGLRLIKPRDRRRQIRGRILFPLGPVQLISAKAMMHRCCGNSQAHVMGTCTCAMFHSETNSYSMLFSMPMPNTHGPYDDYEHDMYSSYTPSPSSVDCTLSLGTPSTRFTEDEERRSRHERRSSVSNFCWDLLQSKHTTQSQTNKSSRGSNATSNNDPLLARRCANCDTTSTPLWRNGPRGPKSLCNACGIRYKKEERRATAAAATSAAAPGGVIESARTYGHQSNSWYAHSQMGNELRFMEDSDDRDSENGIPFFSWNLNVPDRTSLVHDYTR</sequence>
<name>A0AA86SBR0_9FABA</name>
<feature type="compositionally biased region" description="Polar residues" evidence="9">
    <location>
        <begin position="187"/>
        <end position="202"/>
    </location>
</feature>
<evidence type="ECO:0000256" key="9">
    <source>
        <dbReference type="SAM" id="MobiDB-lite"/>
    </source>
</evidence>
<evidence type="ECO:0000256" key="4">
    <source>
        <dbReference type="ARBA" id="ARBA00023015"/>
    </source>
</evidence>
<keyword evidence="5" id="KW-0238">DNA-binding</keyword>
<keyword evidence="12" id="KW-1185">Reference proteome</keyword>
<evidence type="ECO:0000256" key="6">
    <source>
        <dbReference type="ARBA" id="ARBA00023163"/>
    </source>
</evidence>
<dbReference type="Proteomes" id="UP001189624">
    <property type="component" value="Chromosome 3"/>
</dbReference>
<dbReference type="Pfam" id="PF00320">
    <property type="entry name" value="GATA"/>
    <property type="match status" value="1"/>
</dbReference>